<evidence type="ECO:0000313" key="4">
    <source>
        <dbReference type="EMBL" id="SDX19654.1"/>
    </source>
</evidence>
<proteinExistence type="predicted"/>
<accession>A0A1H2ZRW6</accession>
<dbReference type="GO" id="GO:0032259">
    <property type="term" value="P:methylation"/>
    <property type="evidence" value="ECO:0007669"/>
    <property type="project" value="UniProtKB-KW"/>
</dbReference>
<dbReference type="AlphaFoldDB" id="A0A1H2ZRW6"/>
<sequence>MPVAGAARYRHAMTEGDLVPDWLRLNRANWDDRVGIHSASDFYDLSAFRAGASTLRSFERAEAGDVSGRRLLHLQCHMGQDTLSWARLGADTTGLDFSEPAIRTARTLAEDTRLSGRARFVVADVHEARTALQEQRFDIVYTGIGALVWLPDLDRWAQIVASLLNPGGFLYLVELHPFSDVLGEDGRAVEHDYFDTRGLHIDHPHTYTGGPALTHTRSVQWHHPLGEVLTALANAGLRLDFLHEHDVTLFQRFPVLEQRGDEFRFPEGHARVPLLYSLRATRPDT</sequence>
<dbReference type="Proteomes" id="UP000199529">
    <property type="component" value="Unassembled WGS sequence"/>
</dbReference>
<evidence type="ECO:0000259" key="3">
    <source>
        <dbReference type="Pfam" id="PF13649"/>
    </source>
</evidence>
<name>A0A1H2ZRW6_9PSEU</name>
<evidence type="ECO:0000256" key="2">
    <source>
        <dbReference type="ARBA" id="ARBA00022679"/>
    </source>
</evidence>
<reference evidence="5" key="1">
    <citation type="submission" date="2016-10" db="EMBL/GenBank/DDBJ databases">
        <authorList>
            <person name="Varghese N."/>
            <person name="Submissions S."/>
        </authorList>
    </citation>
    <scope>NUCLEOTIDE SEQUENCE [LARGE SCALE GENOMIC DNA]</scope>
    <source>
        <strain evidence="5">CGMCC 4.3530</strain>
    </source>
</reference>
<dbReference type="GO" id="GO:0008168">
    <property type="term" value="F:methyltransferase activity"/>
    <property type="evidence" value="ECO:0007669"/>
    <property type="project" value="UniProtKB-KW"/>
</dbReference>
<keyword evidence="1 4" id="KW-0489">Methyltransferase</keyword>
<gene>
    <name evidence="4" type="ORF">SAMN05216215_1008149</name>
</gene>
<dbReference type="PANTHER" id="PTHR43861:SF1">
    <property type="entry name" value="TRANS-ACONITATE 2-METHYLTRANSFERASE"/>
    <property type="match status" value="1"/>
</dbReference>
<dbReference type="Gene3D" id="3.40.50.150">
    <property type="entry name" value="Vaccinia Virus protein VP39"/>
    <property type="match status" value="1"/>
</dbReference>
<organism evidence="4 5">
    <name type="scientific">Saccharopolyspora shandongensis</name>
    <dbReference type="NCBI Taxonomy" id="418495"/>
    <lineage>
        <taxon>Bacteria</taxon>
        <taxon>Bacillati</taxon>
        <taxon>Actinomycetota</taxon>
        <taxon>Actinomycetes</taxon>
        <taxon>Pseudonocardiales</taxon>
        <taxon>Pseudonocardiaceae</taxon>
        <taxon>Saccharopolyspora</taxon>
    </lineage>
</organism>
<dbReference type="STRING" id="418495.SAMN05216215_1008149"/>
<evidence type="ECO:0000256" key="1">
    <source>
        <dbReference type="ARBA" id="ARBA00022603"/>
    </source>
</evidence>
<keyword evidence="2 4" id="KW-0808">Transferase</keyword>
<dbReference type="InterPro" id="IPR029063">
    <property type="entry name" value="SAM-dependent_MTases_sf"/>
</dbReference>
<evidence type="ECO:0000313" key="5">
    <source>
        <dbReference type="Proteomes" id="UP000199529"/>
    </source>
</evidence>
<keyword evidence="5" id="KW-1185">Reference proteome</keyword>
<dbReference type="EMBL" id="FNOK01000008">
    <property type="protein sequence ID" value="SDX19654.1"/>
    <property type="molecule type" value="Genomic_DNA"/>
</dbReference>
<dbReference type="CDD" id="cd02440">
    <property type="entry name" value="AdoMet_MTases"/>
    <property type="match status" value="1"/>
</dbReference>
<feature type="domain" description="Methyltransferase" evidence="3">
    <location>
        <begin position="72"/>
        <end position="168"/>
    </location>
</feature>
<protein>
    <submittedName>
        <fullName evidence="4">Methyltransferase domain-containing protein</fullName>
    </submittedName>
</protein>
<dbReference type="PANTHER" id="PTHR43861">
    <property type="entry name" value="TRANS-ACONITATE 2-METHYLTRANSFERASE-RELATED"/>
    <property type="match status" value="1"/>
</dbReference>
<dbReference type="InterPro" id="IPR041698">
    <property type="entry name" value="Methyltransf_25"/>
</dbReference>
<dbReference type="SUPFAM" id="SSF53335">
    <property type="entry name" value="S-adenosyl-L-methionine-dependent methyltransferases"/>
    <property type="match status" value="1"/>
</dbReference>
<dbReference type="Pfam" id="PF13649">
    <property type="entry name" value="Methyltransf_25"/>
    <property type="match status" value="1"/>
</dbReference>